<keyword evidence="2" id="KW-1185">Reference proteome</keyword>
<dbReference type="GO" id="GO:0055037">
    <property type="term" value="C:recycling endosome"/>
    <property type="evidence" value="ECO:0007669"/>
    <property type="project" value="TreeGrafter"/>
</dbReference>
<gene>
    <name evidence="1" type="ORF">QJS10_CPA06g02069</name>
</gene>
<dbReference type="PANTHER" id="PTHR13677:SF0">
    <property type="entry name" value="LD41638P"/>
    <property type="match status" value="1"/>
</dbReference>
<reference evidence="1" key="1">
    <citation type="journal article" date="2023" name="Nat. Commun.">
        <title>Diploid and tetraploid genomes of Acorus and the evolution of monocots.</title>
        <authorList>
            <person name="Ma L."/>
            <person name="Liu K.W."/>
            <person name="Li Z."/>
            <person name="Hsiao Y.Y."/>
            <person name="Qi Y."/>
            <person name="Fu T."/>
            <person name="Tang G.D."/>
            <person name="Zhang D."/>
            <person name="Sun W.H."/>
            <person name="Liu D.K."/>
            <person name="Li Y."/>
            <person name="Chen G.Z."/>
            <person name="Liu X.D."/>
            <person name="Liao X.Y."/>
            <person name="Jiang Y.T."/>
            <person name="Yu X."/>
            <person name="Hao Y."/>
            <person name="Huang J."/>
            <person name="Zhao X.W."/>
            <person name="Ke S."/>
            <person name="Chen Y.Y."/>
            <person name="Wu W.L."/>
            <person name="Hsu J.L."/>
            <person name="Lin Y.F."/>
            <person name="Huang M.D."/>
            <person name="Li C.Y."/>
            <person name="Huang L."/>
            <person name="Wang Z.W."/>
            <person name="Zhao X."/>
            <person name="Zhong W.Y."/>
            <person name="Peng D.H."/>
            <person name="Ahmad S."/>
            <person name="Lan S."/>
            <person name="Zhang J.S."/>
            <person name="Tsai W.C."/>
            <person name="Van de Peer Y."/>
            <person name="Liu Z.J."/>
        </authorList>
    </citation>
    <scope>NUCLEOTIDE SEQUENCE</scope>
    <source>
        <strain evidence="1">CP</strain>
    </source>
</reference>
<evidence type="ECO:0000313" key="1">
    <source>
        <dbReference type="EMBL" id="KAK1314256.1"/>
    </source>
</evidence>
<dbReference type="GO" id="GO:0005085">
    <property type="term" value="F:guanyl-nucleotide exchange factor activity"/>
    <property type="evidence" value="ECO:0007669"/>
    <property type="project" value="InterPro"/>
</dbReference>
<dbReference type="EMBL" id="JAUJYO010000006">
    <property type="protein sequence ID" value="KAK1314256.1"/>
    <property type="molecule type" value="Genomic_DNA"/>
</dbReference>
<accession>A0AAV9EKK6</accession>
<reference evidence="1" key="2">
    <citation type="submission" date="2023-06" db="EMBL/GenBank/DDBJ databases">
        <authorList>
            <person name="Ma L."/>
            <person name="Liu K.-W."/>
            <person name="Li Z."/>
            <person name="Hsiao Y.-Y."/>
            <person name="Qi Y."/>
            <person name="Fu T."/>
            <person name="Tang G."/>
            <person name="Zhang D."/>
            <person name="Sun W.-H."/>
            <person name="Liu D.-K."/>
            <person name="Li Y."/>
            <person name="Chen G.-Z."/>
            <person name="Liu X.-D."/>
            <person name="Liao X.-Y."/>
            <person name="Jiang Y.-T."/>
            <person name="Yu X."/>
            <person name="Hao Y."/>
            <person name="Huang J."/>
            <person name="Zhao X.-W."/>
            <person name="Ke S."/>
            <person name="Chen Y.-Y."/>
            <person name="Wu W.-L."/>
            <person name="Hsu J.-L."/>
            <person name="Lin Y.-F."/>
            <person name="Huang M.-D."/>
            <person name="Li C.-Y."/>
            <person name="Huang L."/>
            <person name="Wang Z.-W."/>
            <person name="Zhao X."/>
            <person name="Zhong W.-Y."/>
            <person name="Peng D.-H."/>
            <person name="Ahmad S."/>
            <person name="Lan S."/>
            <person name="Zhang J.-S."/>
            <person name="Tsai W.-C."/>
            <person name="Van De Peer Y."/>
            <person name="Liu Z.-J."/>
        </authorList>
    </citation>
    <scope>NUCLEOTIDE SEQUENCE</scope>
    <source>
        <strain evidence="1">CP</strain>
        <tissue evidence="1">Leaves</tissue>
    </source>
</reference>
<sequence>MRPIGSTFTGEDLSERFLEGNNFMPWFRKRREAAEQEQHRLWRQARVVADIKTFISKMSELEVVDSFNAIQRHLLAEMQKTTKDWKSTPRVS</sequence>
<comment type="caution">
    <text evidence="1">The sequence shown here is derived from an EMBL/GenBank/DDBJ whole genome shotgun (WGS) entry which is preliminary data.</text>
</comment>
<dbReference type="InterPro" id="IPR024224">
    <property type="entry name" value="DENND6"/>
</dbReference>
<dbReference type="PANTHER" id="PTHR13677">
    <property type="entry name" value="LD41638P"/>
    <property type="match status" value="1"/>
</dbReference>
<organism evidence="1 2">
    <name type="scientific">Acorus calamus</name>
    <name type="common">Sweet flag</name>
    <dbReference type="NCBI Taxonomy" id="4465"/>
    <lineage>
        <taxon>Eukaryota</taxon>
        <taxon>Viridiplantae</taxon>
        <taxon>Streptophyta</taxon>
        <taxon>Embryophyta</taxon>
        <taxon>Tracheophyta</taxon>
        <taxon>Spermatophyta</taxon>
        <taxon>Magnoliopsida</taxon>
        <taxon>Liliopsida</taxon>
        <taxon>Acoraceae</taxon>
        <taxon>Acorus</taxon>
    </lineage>
</organism>
<evidence type="ECO:0000313" key="2">
    <source>
        <dbReference type="Proteomes" id="UP001180020"/>
    </source>
</evidence>
<dbReference type="Proteomes" id="UP001180020">
    <property type="component" value="Unassembled WGS sequence"/>
</dbReference>
<name>A0AAV9EKK6_ACOCL</name>
<proteinExistence type="predicted"/>
<protein>
    <submittedName>
        <fullName evidence="1">Uncharacterized protein</fullName>
    </submittedName>
</protein>
<dbReference type="AlphaFoldDB" id="A0AAV9EKK6"/>